<evidence type="ECO:0000256" key="18">
    <source>
        <dbReference type="PIRSR" id="PIRSR600243-1"/>
    </source>
</evidence>
<comment type="similarity">
    <text evidence="5">Belongs to the acetate uptake transporter (AceTr) (TC 2.A.96) family.</text>
</comment>
<feature type="compositionally biased region" description="Pro residues" evidence="19">
    <location>
        <begin position="347"/>
        <end position="358"/>
    </location>
</feature>
<dbReference type="OrthoDB" id="2017974at2759"/>
<evidence type="ECO:0000256" key="8">
    <source>
        <dbReference type="ARBA" id="ARBA00022670"/>
    </source>
</evidence>
<dbReference type="PRINTS" id="PR00141">
    <property type="entry name" value="PROTEASOME"/>
</dbReference>
<dbReference type="GO" id="GO:0016020">
    <property type="term" value="C:membrane"/>
    <property type="evidence" value="ECO:0007669"/>
    <property type="project" value="UniProtKB-SubCell"/>
</dbReference>
<dbReference type="PROSITE" id="PS00854">
    <property type="entry name" value="PROTEASOME_BETA_1"/>
    <property type="match status" value="1"/>
</dbReference>
<evidence type="ECO:0000256" key="2">
    <source>
        <dbReference type="ARBA" id="ARBA00004123"/>
    </source>
</evidence>
<keyword evidence="16" id="KW-0539">Nucleus</keyword>
<feature type="region of interest" description="Disordered" evidence="19">
    <location>
        <begin position="997"/>
        <end position="1024"/>
    </location>
</feature>
<evidence type="ECO:0000256" key="16">
    <source>
        <dbReference type="ARBA" id="ARBA00023242"/>
    </source>
</evidence>
<feature type="region of interest" description="Disordered" evidence="19">
    <location>
        <begin position="207"/>
        <end position="367"/>
    </location>
</feature>
<dbReference type="InterPro" id="IPR018834">
    <property type="entry name" value="DNA/RNA-bd_Est1-type"/>
</dbReference>
<dbReference type="PANTHER" id="PTHR32194:SF3">
    <property type="entry name" value="PROTEASOME SUBUNIT BETA"/>
    <property type="match status" value="1"/>
</dbReference>
<comment type="catalytic activity">
    <reaction evidence="1">
        <text>Cleavage of peptide bonds with very broad specificity.</text>
        <dbReference type="EC" id="3.4.25.1"/>
    </reaction>
</comment>
<evidence type="ECO:0000256" key="17">
    <source>
        <dbReference type="ARBA" id="ARBA00026071"/>
    </source>
</evidence>
<dbReference type="GO" id="GO:0005634">
    <property type="term" value="C:nucleus"/>
    <property type="evidence" value="ECO:0007669"/>
    <property type="project" value="UniProtKB-SubCell"/>
</dbReference>
<dbReference type="GO" id="GO:0019774">
    <property type="term" value="C:proteasome core complex, beta-subunit complex"/>
    <property type="evidence" value="ECO:0007669"/>
    <property type="project" value="UniProtKB-ARBA"/>
</dbReference>
<dbReference type="PANTHER" id="PTHR32194">
    <property type="entry name" value="METALLOPROTEASE TLDD"/>
    <property type="match status" value="1"/>
</dbReference>
<evidence type="ECO:0000313" key="23">
    <source>
        <dbReference type="Proteomes" id="UP000308199"/>
    </source>
</evidence>
<keyword evidence="8" id="KW-0645">Protease</keyword>
<feature type="compositionally biased region" description="Basic and acidic residues" evidence="19">
    <location>
        <begin position="324"/>
        <end position="341"/>
    </location>
</feature>
<dbReference type="GO" id="GO:0051603">
    <property type="term" value="P:proteolysis involved in protein catabolic process"/>
    <property type="evidence" value="ECO:0007669"/>
    <property type="project" value="InterPro"/>
</dbReference>
<feature type="compositionally biased region" description="Polar residues" evidence="19">
    <location>
        <begin position="239"/>
        <end position="253"/>
    </location>
</feature>
<dbReference type="Gene3D" id="3.60.20.10">
    <property type="entry name" value="Glutamine Phosphoribosylpyrophosphate, subunit 1, domain 1"/>
    <property type="match status" value="1"/>
</dbReference>
<dbReference type="FunFam" id="3.60.20.10:FF:000013">
    <property type="entry name" value="Proteasome subunit beta type-5"/>
    <property type="match status" value="1"/>
</dbReference>
<dbReference type="GO" id="GO:0005737">
    <property type="term" value="C:cytoplasm"/>
    <property type="evidence" value="ECO:0007669"/>
    <property type="project" value="UniProtKB-SubCell"/>
</dbReference>
<dbReference type="SUPFAM" id="SSF88723">
    <property type="entry name" value="PIN domain-like"/>
    <property type="match status" value="1"/>
</dbReference>
<evidence type="ECO:0000256" key="9">
    <source>
        <dbReference type="ARBA" id="ARBA00022692"/>
    </source>
</evidence>
<keyword evidence="12" id="KW-0647">Proteasome</keyword>
<evidence type="ECO:0000256" key="4">
    <source>
        <dbReference type="ARBA" id="ARBA00004496"/>
    </source>
</evidence>
<evidence type="ECO:0000259" key="21">
    <source>
        <dbReference type="SMART" id="SM00670"/>
    </source>
</evidence>
<reference evidence="22 23" key="1">
    <citation type="submission" date="2019-02" db="EMBL/GenBank/DDBJ databases">
        <title>Genome sequencing of the rare red list fungi Phellinidium pouzarii.</title>
        <authorList>
            <person name="Buettner E."/>
            <person name="Kellner H."/>
        </authorList>
    </citation>
    <scope>NUCLEOTIDE SEQUENCE [LARGE SCALE GENOMIC DNA]</scope>
    <source>
        <strain evidence="22 23">DSM 108285</strain>
    </source>
</reference>
<keyword evidence="14 20" id="KW-0472">Membrane</keyword>
<feature type="transmembrane region" description="Helical" evidence="20">
    <location>
        <begin position="110"/>
        <end position="140"/>
    </location>
</feature>
<feature type="region of interest" description="Disordered" evidence="19">
    <location>
        <begin position="1104"/>
        <end position="1124"/>
    </location>
</feature>
<evidence type="ECO:0000256" key="14">
    <source>
        <dbReference type="ARBA" id="ARBA00023136"/>
    </source>
</evidence>
<gene>
    <name evidence="22" type="ORF">EW145_g6639</name>
</gene>
<evidence type="ECO:0000256" key="20">
    <source>
        <dbReference type="SAM" id="Phobius"/>
    </source>
</evidence>
<dbReference type="InterPro" id="IPR016050">
    <property type="entry name" value="Proteasome_bsu_CS"/>
</dbReference>
<evidence type="ECO:0000313" key="22">
    <source>
        <dbReference type="EMBL" id="THH02973.1"/>
    </source>
</evidence>
<keyword evidence="10" id="KW-0888">Threonine protease</keyword>
<dbReference type="Gene3D" id="1.25.40.10">
    <property type="entry name" value="Tetratricopeptide repeat domain"/>
    <property type="match status" value="1"/>
</dbReference>
<keyword evidence="13 20" id="KW-1133">Transmembrane helix</keyword>
<feature type="compositionally biased region" description="Polar residues" evidence="19">
    <location>
        <begin position="266"/>
        <end position="278"/>
    </location>
</feature>
<dbReference type="Proteomes" id="UP000308199">
    <property type="component" value="Unassembled WGS sequence"/>
</dbReference>
<dbReference type="InterPro" id="IPR023333">
    <property type="entry name" value="Proteasome_suB-type"/>
</dbReference>
<evidence type="ECO:0000256" key="6">
    <source>
        <dbReference type="ARBA" id="ARBA00012039"/>
    </source>
</evidence>
<dbReference type="SUPFAM" id="SSF48452">
    <property type="entry name" value="TPR-like"/>
    <property type="match status" value="1"/>
</dbReference>
<keyword evidence="15" id="KW-0865">Zymogen</keyword>
<dbReference type="GO" id="GO:0004298">
    <property type="term" value="F:threonine-type endopeptidase activity"/>
    <property type="evidence" value="ECO:0007669"/>
    <property type="project" value="UniProtKB-KW"/>
</dbReference>
<comment type="subunit">
    <text evidence="17">The 26S proteasome consists of a 20S proteasome core and two 19S regulatory subunits. The 20S proteasome core is composed of 28 subunits that are arranged in four stacked rings, resulting in a barrel-shaped structure. The two end rings are each formed by seven alpha subunits, and the two central rings are each formed by seven beta subunits. The catalytic chamber with the active sites is on the inside of the barrel.</text>
</comment>
<dbReference type="CDD" id="cd03761">
    <property type="entry name" value="proteasome_beta_type_5"/>
    <property type="match status" value="1"/>
</dbReference>
<feature type="region of interest" description="Disordered" evidence="19">
    <location>
        <begin position="389"/>
        <end position="410"/>
    </location>
</feature>
<dbReference type="EC" id="3.4.25.1" evidence="6"/>
<evidence type="ECO:0000256" key="3">
    <source>
        <dbReference type="ARBA" id="ARBA00004141"/>
    </source>
</evidence>
<dbReference type="InterPro" id="IPR029060">
    <property type="entry name" value="PIN-like_dom_sf"/>
</dbReference>
<feature type="compositionally biased region" description="Basic and acidic residues" evidence="19">
    <location>
        <begin position="212"/>
        <end position="221"/>
    </location>
</feature>
<keyword evidence="7" id="KW-0963">Cytoplasm</keyword>
<feature type="transmembrane region" description="Helical" evidence="20">
    <location>
        <begin position="12"/>
        <end position="35"/>
    </location>
</feature>
<dbReference type="CDD" id="cd09880">
    <property type="entry name" value="PIN_Smg5-6-like"/>
    <property type="match status" value="1"/>
</dbReference>
<dbReference type="Pfam" id="PF10373">
    <property type="entry name" value="EST1_DNA_bind"/>
    <property type="match status" value="1"/>
</dbReference>
<dbReference type="InterPro" id="IPR000243">
    <property type="entry name" value="Pept_T1A_subB"/>
</dbReference>
<keyword evidence="11" id="KW-0378">Hydrolase</keyword>
<dbReference type="SUPFAM" id="SSF56235">
    <property type="entry name" value="N-terminal nucleophile aminohydrolases (Ntn hydrolases)"/>
    <property type="match status" value="1"/>
</dbReference>
<dbReference type="Pfam" id="PF00227">
    <property type="entry name" value="Proteasome"/>
    <property type="match status" value="1"/>
</dbReference>
<feature type="domain" description="PIN" evidence="21">
    <location>
        <begin position="1169"/>
        <end position="1315"/>
    </location>
</feature>
<evidence type="ECO:0000256" key="7">
    <source>
        <dbReference type="ARBA" id="ARBA00022490"/>
    </source>
</evidence>
<protein>
    <recommendedName>
        <fullName evidence="6">proteasome endopeptidase complex</fullName>
        <ecNumber evidence="6">3.4.25.1</ecNumber>
    </recommendedName>
</protein>
<name>A0A4V3XBR4_9AGAM</name>
<dbReference type="Gene3D" id="3.40.50.1010">
    <property type="entry name" value="5'-nuclease"/>
    <property type="match status" value="1"/>
</dbReference>
<evidence type="ECO:0000256" key="5">
    <source>
        <dbReference type="ARBA" id="ARBA00005587"/>
    </source>
</evidence>
<evidence type="ECO:0000256" key="15">
    <source>
        <dbReference type="ARBA" id="ARBA00023145"/>
    </source>
</evidence>
<comment type="subcellular location">
    <subcellularLocation>
        <location evidence="4">Cytoplasm</location>
    </subcellularLocation>
    <subcellularLocation>
        <location evidence="3">Membrane</location>
        <topology evidence="3">Multi-pass membrane protein</topology>
    </subcellularLocation>
    <subcellularLocation>
        <location evidence="2">Nucleus</location>
    </subcellularLocation>
</comment>
<dbReference type="InterPro" id="IPR002716">
    <property type="entry name" value="PIN_dom"/>
</dbReference>
<evidence type="ECO:0000256" key="11">
    <source>
        <dbReference type="ARBA" id="ARBA00022801"/>
    </source>
</evidence>
<proteinExistence type="inferred from homology"/>
<dbReference type="InterPro" id="IPR001353">
    <property type="entry name" value="Proteasome_sua/b"/>
</dbReference>
<keyword evidence="9 20" id="KW-0812">Transmembrane</keyword>
<feature type="active site" description="Nucleophile" evidence="18">
    <location>
        <position position="1417"/>
    </location>
</feature>
<dbReference type="Pfam" id="PF01184">
    <property type="entry name" value="Gpr1_Fun34_YaaH"/>
    <property type="match status" value="1"/>
</dbReference>
<keyword evidence="23" id="KW-1185">Reference proteome</keyword>
<dbReference type="InterPro" id="IPR029055">
    <property type="entry name" value="Ntn_hydrolases_N"/>
</dbReference>
<dbReference type="SMART" id="SM00670">
    <property type="entry name" value="PINc"/>
    <property type="match status" value="1"/>
</dbReference>
<dbReference type="Pfam" id="PF13638">
    <property type="entry name" value="PIN_4"/>
    <property type="match status" value="1"/>
</dbReference>
<comment type="caution">
    <text evidence="22">The sequence shown here is derived from an EMBL/GenBank/DDBJ whole genome shotgun (WGS) entry which is preliminary data.</text>
</comment>
<dbReference type="InterPro" id="IPR011990">
    <property type="entry name" value="TPR-like_helical_dom_sf"/>
</dbReference>
<sequence>MPLAMDLLNFQGATAASTTAMLGAFYACAGIGLYLASIMEWMIGNTFPCVVFGTFASFPYDNTGGFWISYGIAIQPTFELAASFAPAGDASNSITAAAAGAMTREYNVGLGMYFCVWGILCAVYFLASLRTNVPFAIILLRQGHISLAAQEFRIAGGFAFVTALAGLWLDASMLCAAPSKPSRKGKEREPAQADLFYDRLIAIQRSKAGSSRPKEKSERPSTRTTSPIMQAASPPRRAQQPTPQVIISRSSPADSPDDFHRRRRPANTSSRVPSSSAHYTKAQGKLFNPDTDPVPMRRTAEPEVISENGSSSYAPRNGLPSPERGARHGRLFDYRKDDPVRFHVLKPTPPNGNRPTPTPKSSGEYVSASSTSSYAHSITSSNFTLNSTTDGSSASSALFDEQPREHASSSAFAQQLKKLYRGISNLESRLLREDGKDFSDETRVTLKRANEATAEPEEAEKDKWRKFVADHKQLSESMHNLLQLTLAPHVPASLRNIPTKYNIIIRLWTHAFNKPLESLRRASFHSAIALEHLQEFIIYAYTFYSMLLEEQTLEGFKSGWLEALGDLARYRMAIAAMTTPSNAHVAVGDFVPVNQQALAAQTQPDESMARIDDSPGPSVGVAAARALEVEPEKERWRNIARDWYAAGLADMPGTGKLHHHLGLLSRDVDKEELKSVYHFSKSMTTLHPFLTSRESVLQIWSVSAQTKRAIPDSRAADLFILLHGMLFTNVQLDDFPSTLARFMERLQLEGAEERDWIMMAVVNIAALLEYGKPTGFLRSTGGIGSGTTVGKEASSAAQAAAASAKVSMLAKRVDEMEVDDTEGIGMPPDIQPDSEDINMKVNGVLNVSPTLVHAQVAPSEQSEPLSFKYALQLTFEMFAFTLRTPTRKATPFSRPSLNPYNTVILTFLSTVMKHPAIQRAFERAIPWEDMVGFFCTIPRSSLAQVEGGIRLTSGCTPLPEDWCLRGMEWGGRRVFERGFWKSGEERHMEMEVLNTGEEKDGLTDGIIEDEDDEADGRQDASETSRRWVRIARAAGIFAKIIPGFHWEMGTRTFTVTNELEEKVKKWKEEDRLEREEEERRRSRRPWTSDDMDIDAEEDLFADELSEDDSGGSSDGEESEEVKSLKAKRRELLRLLRTTSKSPKRNTRPRRPRVSVAPRRSLLHVVPGYTVLVIDTNILLSSLSFVSSLVESMRWTVLVPLAVITELDGIAINVSPLGEAATAAITYISAHIRTHSLSLKVQTSRGNYLHDLNVRSEQIEFVAESWERSMDDLILRAMVWQDDHWIDRSSMLNAGNHDASGAAKVVLISFDRNLRLKARARQLDAADERDMAGILNSCDLLCMQRYSGYGSDYRQADNELEDDSFGGSMWGSSAGFGNLSKGVPTFNLPSLPDPTAFLRLHTDDHADPSCRIKIQHGTTTLAFRFKGGVIVAVDSRATAGSYIASGTVKKVIEINKFLLGTMAGGAADCQYWETYLGMRCRLHELRNHERISVAAASKYLSNLVSSYKGMGLSMGTMICGWDKTGPAVFYVDADGMRLKGDVFSVGSGSTIAYGVLDQGYHWDLSDEEAQELGRRSIYAAGHRDAYSGNSVNLYHVKEDGWKFIDNYDVSKLHYEGPGNVPGSTGGGYGYDVRIGVVQP</sequence>
<dbReference type="EMBL" id="SGPK01000525">
    <property type="protein sequence ID" value="THH02973.1"/>
    <property type="molecule type" value="Genomic_DNA"/>
</dbReference>
<feature type="compositionally biased region" description="Basic and acidic residues" evidence="19">
    <location>
        <begin position="1067"/>
        <end position="1080"/>
    </location>
</feature>
<dbReference type="PROSITE" id="PS51476">
    <property type="entry name" value="PROTEASOME_BETA_2"/>
    <property type="match status" value="1"/>
</dbReference>
<organism evidence="22 23">
    <name type="scientific">Phellinidium pouzarii</name>
    <dbReference type="NCBI Taxonomy" id="167371"/>
    <lineage>
        <taxon>Eukaryota</taxon>
        <taxon>Fungi</taxon>
        <taxon>Dikarya</taxon>
        <taxon>Basidiomycota</taxon>
        <taxon>Agaricomycotina</taxon>
        <taxon>Agaricomycetes</taxon>
        <taxon>Hymenochaetales</taxon>
        <taxon>Hymenochaetaceae</taxon>
        <taxon>Phellinidium</taxon>
    </lineage>
</organism>
<evidence type="ECO:0000256" key="12">
    <source>
        <dbReference type="ARBA" id="ARBA00022942"/>
    </source>
</evidence>
<feature type="compositionally biased region" description="Acidic residues" evidence="19">
    <location>
        <begin position="1104"/>
        <end position="1119"/>
    </location>
</feature>
<evidence type="ECO:0000256" key="19">
    <source>
        <dbReference type="SAM" id="MobiDB-lite"/>
    </source>
</evidence>
<dbReference type="GO" id="GO:0004540">
    <property type="term" value="F:RNA nuclease activity"/>
    <property type="evidence" value="ECO:0007669"/>
    <property type="project" value="UniProtKB-ARBA"/>
</dbReference>
<dbReference type="InterPro" id="IPR000791">
    <property type="entry name" value="Gpr1/Fun34/SatP-like"/>
</dbReference>
<evidence type="ECO:0000256" key="13">
    <source>
        <dbReference type="ARBA" id="ARBA00022989"/>
    </source>
</evidence>
<feature type="compositionally biased region" description="Basic and acidic residues" evidence="19">
    <location>
        <begin position="1015"/>
        <end position="1024"/>
    </location>
</feature>
<evidence type="ECO:0000256" key="10">
    <source>
        <dbReference type="ARBA" id="ARBA00022698"/>
    </source>
</evidence>
<accession>A0A4V3XBR4</accession>
<evidence type="ECO:0000256" key="1">
    <source>
        <dbReference type="ARBA" id="ARBA00001198"/>
    </source>
</evidence>
<feature type="region of interest" description="Disordered" evidence="19">
    <location>
        <begin position="1067"/>
        <end position="1088"/>
    </location>
</feature>